<evidence type="ECO:0000313" key="1">
    <source>
        <dbReference type="WBParaSite" id="HPLM_0000076401-mRNA-1"/>
    </source>
</evidence>
<sequence length="109" mass="12620">LIHVLNCFVHIFEDNGRFPSGSICTECRAAIEFPNGLARRLGDVLCFRRSRNSLLRPLLLFSLLRPLLLFIAHFRSAPICHIRRLFLFLFEVHTILSSLLQNLWCSVIN</sequence>
<accession>A0A0N4VTZ7</accession>
<reference evidence="1" key="1">
    <citation type="submission" date="2017-02" db="UniProtKB">
        <authorList>
            <consortium name="WormBaseParasite"/>
        </authorList>
    </citation>
    <scope>IDENTIFICATION</scope>
</reference>
<protein>
    <submittedName>
        <fullName evidence="1">Secreted protein</fullName>
    </submittedName>
</protein>
<organism evidence="1">
    <name type="scientific">Haemonchus placei</name>
    <name type="common">Barber's pole worm</name>
    <dbReference type="NCBI Taxonomy" id="6290"/>
    <lineage>
        <taxon>Eukaryota</taxon>
        <taxon>Metazoa</taxon>
        <taxon>Ecdysozoa</taxon>
        <taxon>Nematoda</taxon>
        <taxon>Chromadorea</taxon>
        <taxon>Rhabditida</taxon>
        <taxon>Rhabditina</taxon>
        <taxon>Rhabditomorpha</taxon>
        <taxon>Strongyloidea</taxon>
        <taxon>Trichostrongylidae</taxon>
        <taxon>Haemonchus</taxon>
    </lineage>
</organism>
<dbReference type="WBParaSite" id="HPLM_0000076401-mRNA-1">
    <property type="protein sequence ID" value="HPLM_0000076401-mRNA-1"/>
    <property type="gene ID" value="HPLM_0000076401"/>
</dbReference>
<name>A0A0N4VTZ7_HAEPC</name>
<dbReference type="AlphaFoldDB" id="A0A0N4VTZ7"/>
<proteinExistence type="predicted"/>